<name>A0A1A8WW30_PLAMA</name>
<dbReference type="Proteomes" id="UP000078597">
    <property type="component" value="Unassembled WGS sequence"/>
</dbReference>
<protein>
    <submittedName>
        <fullName evidence="2">Uncharacterized protein</fullName>
    </submittedName>
</protein>
<dbReference type="EMBL" id="FLQW01004650">
    <property type="protein sequence ID" value="SBS97169.1"/>
    <property type="molecule type" value="Genomic_DNA"/>
</dbReference>
<organism evidence="2 3">
    <name type="scientific">Plasmodium malariae</name>
    <dbReference type="NCBI Taxonomy" id="5858"/>
    <lineage>
        <taxon>Eukaryota</taxon>
        <taxon>Sar</taxon>
        <taxon>Alveolata</taxon>
        <taxon>Apicomplexa</taxon>
        <taxon>Aconoidasida</taxon>
        <taxon>Haemosporida</taxon>
        <taxon>Plasmodiidae</taxon>
        <taxon>Plasmodium</taxon>
        <taxon>Plasmodium (Plasmodium)</taxon>
    </lineage>
</organism>
<reference evidence="3" key="1">
    <citation type="submission" date="2016-05" db="EMBL/GenBank/DDBJ databases">
        <authorList>
            <person name="Naeem Raeece"/>
        </authorList>
    </citation>
    <scope>NUCLEOTIDE SEQUENCE [LARGE SCALE GENOMIC DNA]</scope>
</reference>
<proteinExistence type="predicted"/>
<keyword evidence="1" id="KW-0812">Transmembrane</keyword>
<sequence length="159" mass="18880">CNSDKSLYYRNCENKTVISRRNRILSKHGTKKINFKCNYKLNLKKNYYLENKKYIGESDCGERSASKKKYSLKFTDKPLVKKYMSFICKPYTAIDTFFEKILYRDLIPIANTQDLSHRIRENSQFIGLLLAILCVSMVIYTLVKFLKYVIEVRRKEVKT</sequence>
<accession>A0A1A8WW30</accession>
<evidence type="ECO:0000256" key="1">
    <source>
        <dbReference type="SAM" id="Phobius"/>
    </source>
</evidence>
<dbReference type="AlphaFoldDB" id="A0A1A8WW30"/>
<feature type="transmembrane region" description="Helical" evidence="1">
    <location>
        <begin position="125"/>
        <end position="146"/>
    </location>
</feature>
<keyword evidence="1" id="KW-0472">Membrane</keyword>
<evidence type="ECO:0000313" key="2">
    <source>
        <dbReference type="EMBL" id="SBS97169.1"/>
    </source>
</evidence>
<evidence type="ECO:0000313" key="3">
    <source>
        <dbReference type="Proteomes" id="UP000078597"/>
    </source>
</evidence>
<feature type="non-terminal residue" evidence="2">
    <location>
        <position position="1"/>
    </location>
</feature>
<dbReference type="VEuPathDB" id="PlasmoDB:PmUG01_10054600"/>
<gene>
    <name evidence="2" type="ORF">PMALA_059450</name>
</gene>
<keyword evidence="1" id="KW-1133">Transmembrane helix</keyword>